<keyword evidence="3" id="KW-0378">Hydrolase</keyword>
<proteinExistence type="predicted"/>
<feature type="signal peptide" evidence="1">
    <location>
        <begin position="1"/>
        <end position="24"/>
    </location>
</feature>
<accession>A0ABT2A336</accession>
<dbReference type="NCBIfam" id="NF038122">
    <property type="entry name" value="metallo_LGF"/>
    <property type="match status" value="1"/>
</dbReference>
<reference evidence="3 4" key="1">
    <citation type="submission" date="2022-08" db="EMBL/GenBank/DDBJ databases">
        <title>Reclassification of Massilia species as members of the genera Telluria, Duganella, Pseudoduganella, Mokoshia gen. nov. and Zemynaea gen. nov. using orthogonal and non-orthogonal genome-based approaches.</title>
        <authorList>
            <person name="Bowman J.P."/>
        </authorList>
    </citation>
    <scope>NUCLEOTIDE SEQUENCE [LARGE SCALE GENOMIC DNA]</scope>
    <source>
        <strain evidence="3 4">LMG 28164</strain>
    </source>
</reference>
<dbReference type="EMBL" id="JANUGX010000004">
    <property type="protein sequence ID" value="MCS0588608.1"/>
    <property type="molecule type" value="Genomic_DNA"/>
</dbReference>
<protein>
    <submittedName>
        <fullName evidence="3">NF038122 family metalloprotease</fullName>
    </submittedName>
</protein>
<name>A0ABT2A336_9BURK</name>
<evidence type="ECO:0000256" key="1">
    <source>
        <dbReference type="SAM" id="SignalP"/>
    </source>
</evidence>
<evidence type="ECO:0000259" key="2">
    <source>
        <dbReference type="Pfam" id="PF07589"/>
    </source>
</evidence>
<evidence type="ECO:0000313" key="4">
    <source>
        <dbReference type="Proteomes" id="UP001205560"/>
    </source>
</evidence>
<dbReference type="InterPro" id="IPR024079">
    <property type="entry name" value="MetalloPept_cat_dom_sf"/>
</dbReference>
<dbReference type="NCBIfam" id="TIGR02595">
    <property type="entry name" value="PEP_CTERM"/>
    <property type="match status" value="1"/>
</dbReference>
<dbReference type="InterPro" id="IPR013424">
    <property type="entry name" value="Ice-binding_C"/>
</dbReference>
<dbReference type="Pfam" id="PF07589">
    <property type="entry name" value="PEP-CTERM"/>
    <property type="match status" value="1"/>
</dbReference>
<evidence type="ECO:0000313" key="3">
    <source>
        <dbReference type="EMBL" id="MCS0588608.1"/>
    </source>
</evidence>
<dbReference type="Gene3D" id="3.40.390.10">
    <property type="entry name" value="Collagenase (Catalytic Domain)"/>
    <property type="match status" value="1"/>
</dbReference>
<comment type="caution">
    <text evidence="3">The sequence shown here is derived from an EMBL/GenBank/DDBJ whole genome shotgun (WGS) entry which is preliminary data.</text>
</comment>
<dbReference type="GO" id="GO:0008237">
    <property type="term" value="F:metallopeptidase activity"/>
    <property type="evidence" value="ECO:0007669"/>
    <property type="project" value="UniProtKB-KW"/>
</dbReference>
<dbReference type="RefSeq" id="WP_258844363.1">
    <property type="nucleotide sequence ID" value="NZ_JANUGX010000004.1"/>
</dbReference>
<keyword evidence="3" id="KW-0645">Protease</keyword>
<keyword evidence="1" id="KW-0732">Signal</keyword>
<feature type="domain" description="Ice-binding protein C-terminal" evidence="2">
    <location>
        <begin position="325"/>
        <end position="347"/>
    </location>
</feature>
<sequence>MKNLKKIFKMAPLLACAFAGSAHALVINFTYAPDMDTRALGGFQAAANRWSAVLHDDVTVNLNIGFSVLGPGVLGSTGSTRGTVSYDAYRNALIADAWGATDKMAVANLPKSSCLNVYMNGTGVNPNGKGSATPFLDNNCNANNSTIRMTSANARAVGLLDAHDPLSDGSVSFSSTFAWDFDPTDGVDANAFDFIGVATHEIGHALGFVSGVDTLDLNRTGNFSDAAFTYIAPADLFRCSTDSKAAGADIDWSADNRTKYFSLDNCGSNIATFSTGRTFGDGQQASHWKDNLGIGILDPTAARGERLAISATDLQLYDAIGWNVVPEPGTMALLGFGLAGIFGLRRRKA</sequence>
<organism evidence="3 4">
    <name type="scientific">Massilia norwichensis</name>
    <dbReference type="NCBI Taxonomy" id="1442366"/>
    <lineage>
        <taxon>Bacteria</taxon>
        <taxon>Pseudomonadati</taxon>
        <taxon>Pseudomonadota</taxon>
        <taxon>Betaproteobacteria</taxon>
        <taxon>Burkholderiales</taxon>
        <taxon>Oxalobacteraceae</taxon>
        <taxon>Telluria group</taxon>
        <taxon>Massilia</taxon>
    </lineage>
</organism>
<gene>
    <name evidence="3" type="ORF">NX782_05270</name>
</gene>
<dbReference type="SUPFAM" id="SSF55486">
    <property type="entry name" value="Metalloproteases ('zincins'), catalytic domain"/>
    <property type="match status" value="1"/>
</dbReference>
<keyword evidence="3" id="KW-0482">Metalloprotease</keyword>
<keyword evidence="4" id="KW-1185">Reference proteome</keyword>
<dbReference type="Proteomes" id="UP001205560">
    <property type="component" value="Unassembled WGS sequence"/>
</dbReference>
<feature type="chain" id="PRO_5046349599" evidence="1">
    <location>
        <begin position="25"/>
        <end position="349"/>
    </location>
</feature>